<evidence type="ECO:0000313" key="1">
    <source>
        <dbReference type="EMBL" id="VDD58417.1"/>
    </source>
</evidence>
<feature type="non-terminal residue" evidence="1">
    <location>
        <position position="37"/>
    </location>
</feature>
<sequence length="37" mass="4481">MDMVPFTEIMKLVISEAKKVKDFKPFQDKFVYQENKK</sequence>
<protein>
    <submittedName>
        <fullName evidence="1">Uncharacterized protein</fullName>
    </submittedName>
</protein>
<accession>A0A3P6FK79</accession>
<proteinExistence type="predicted"/>
<organism evidence="1">
    <name type="scientific">Brassica oleracea</name>
    <name type="common">Wild cabbage</name>
    <dbReference type="NCBI Taxonomy" id="3712"/>
    <lineage>
        <taxon>Eukaryota</taxon>
        <taxon>Viridiplantae</taxon>
        <taxon>Streptophyta</taxon>
        <taxon>Embryophyta</taxon>
        <taxon>Tracheophyta</taxon>
        <taxon>Spermatophyta</taxon>
        <taxon>Magnoliopsida</taxon>
        <taxon>eudicotyledons</taxon>
        <taxon>Gunneridae</taxon>
        <taxon>Pentapetalae</taxon>
        <taxon>rosids</taxon>
        <taxon>malvids</taxon>
        <taxon>Brassicales</taxon>
        <taxon>Brassicaceae</taxon>
        <taxon>Brassiceae</taxon>
        <taxon>Brassica</taxon>
    </lineage>
</organism>
<dbReference type="AlphaFoldDB" id="A0A3P6FK79"/>
<dbReference type="EMBL" id="LR031879">
    <property type="protein sequence ID" value="VDD58417.1"/>
    <property type="molecule type" value="Genomic_DNA"/>
</dbReference>
<name>A0A3P6FK79_BRAOL</name>
<feature type="non-terminal residue" evidence="1">
    <location>
        <position position="1"/>
    </location>
</feature>
<reference evidence="1" key="1">
    <citation type="submission" date="2018-11" db="EMBL/GenBank/DDBJ databases">
        <authorList>
            <consortium name="Genoscope - CEA"/>
            <person name="William W."/>
        </authorList>
    </citation>
    <scope>NUCLEOTIDE SEQUENCE</scope>
</reference>
<gene>
    <name evidence="1" type="ORF">BOLC8T51646H</name>
</gene>